<evidence type="ECO:0000313" key="2">
    <source>
        <dbReference type="Proteomes" id="UP000268007"/>
    </source>
</evidence>
<dbReference type="NCBIfam" id="NF038153">
    <property type="entry name" value="lant_leader_L1a"/>
    <property type="match status" value="1"/>
</dbReference>
<keyword evidence="2" id="KW-1185">Reference proteome</keyword>
<gene>
    <name evidence="1" type="ORF">BDD43_5415</name>
</gene>
<comment type="caution">
    <text evidence="1">The sequence shown here is derived from an EMBL/GenBank/DDBJ whole genome shotgun (WGS) entry which is preliminary data.</text>
</comment>
<name>A0A495J9S5_9SPHI</name>
<sequence>MKKKLNKKLALNLESITELNEESMATTKGGTVYITSLCFITYVCITYGKCTPPPATA</sequence>
<reference evidence="1 2" key="1">
    <citation type="submission" date="2018-10" db="EMBL/GenBank/DDBJ databases">
        <title>Genomic Encyclopedia of Archaeal and Bacterial Type Strains, Phase II (KMG-II): from individual species to whole genera.</title>
        <authorList>
            <person name="Goeker M."/>
        </authorList>
    </citation>
    <scope>NUCLEOTIDE SEQUENCE [LARGE SCALE GENOMIC DNA]</scope>
    <source>
        <strain evidence="1 2">DSM 18602</strain>
    </source>
</reference>
<evidence type="ECO:0000313" key="1">
    <source>
        <dbReference type="EMBL" id="RKR85154.1"/>
    </source>
</evidence>
<dbReference type="AlphaFoldDB" id="A0A495J9S5"/>
<protein>
    <submittedName>
        <fullName evidence="1">Natural product</fullName>
    </submittedName>
</protein>
<dbReference type="EMBL" id="RBKU01000001">
    <property type="protein sequence ID" value="RKR85154.1"/>
    <property type="molecule type" value="Genomic_DNA"/>
</dbReference>
<organism evidence="1 2">
    <name type="scientific">Mucilaginibacter gracilis</name>
    <dbReference type="NCBI Taxonomy" id="423350"/>
    <lineage>
        <taxon>Bacteria</taxon>
        <taxon>Pseudomonadati</taxon>
        <taxon>Bacteroidota</taxon>
        <taxon>Sphingobacteriia</taxon>
        <taxon>Sphingobacteriales</taxon>
        <taxon>Sphingobacteriaceae</taxon>
        <taxon>Mucilaginibacter</taxon>
    </lineage>
</organism>
<proteinExistence type="predicted"/>
<accession>A0A495J9S5</accession>
<dbReference type="InterPro" id="IPR058238">
    <property type="entry name" value="Lant_leader_dom"/>
</dbReference>
<dbReference type="Proteomes" id="UP000268007">
    <property type="component" value="Unassembled WGS sequence"/>
</dbReference>
<dbReference type="RefSeq" id="WP_162847177.1">
    <property type="nucleotide sequence ID" value="NZ_RBKU01000001.1"/>
</dbReference>